<organism evidence="2 3">
    <name type="scientific">Luteolibacter rhizosphaerae</name>
    <dbReference type="NCBI Taxonomy" id="2989719"/>
    <lineage>
        <taxon>Bacteria</taxon>
        <taxon>Pseudomonadati</taxon>
        <taxon>Verrucomicrobiota</taxon>
        <taxon>Verrucomicrobiia</taxon>
        <taxon>Verrucomicrobiales</taxon>
        <taxon>Verrucomicrobiaceae</taxon>
        <taxon>Luteolibacter</taxon>
    </lineage>
</organism>
<reference evidence="2" key="1">
    <citation type="submission" date="2022-10" db="EMBL/GenBank/DDBJ databases">
        <title>Luteolibacter sp. GHJ8, whole genome shotgun sequencing project.</title>
        <authorList>
            <person name="Zhao G."/>
            <person name="Shen L."/>
        </authorList>
    </citation>
    <scope>NUCLEOTIDE SEQUENCE</scope>
    <source>
        <strain evidence="2">GHJ8</strain>
    </source>
</reference>
<evidence type="ECO:0000313" key="2">
    <source>
        <dbReference type="EMBL" id="MCW1912192.1"/>
    </source>
</evidence>
<dbReference type="Proteomes" id="UP001165653">
    <property type="component" value="Unassembled WGS sequence"/>
</dbReference>
<feature type="transmembrane region" description="Helical" evidence="1">
    <location>
        <begin position="44"/>
        <end position="65"/>
    </location>
</feature>
<name>A0ABT3FXA0_9BACT</name>
<keyword evidence="3" id="KW-1185">Reference proteome</keyword>
<proteinExistence type="predicted"/>
<sequence length="148" mass="16532">MSAPSPDFFVRFGLPLVGSCLLLTLMASFVYFRSKVRATRIGAGLAIPLLLACAVFLSMINPGILDPRFRAYQRFYNAISPGMSKEQVLTLRDLHYAPDGSRKPPELFEHEGRFYFFMNPEGKREPNCEGIFLTISNGTVVGKSYSPD</sequence>
<evidence type="ECO:0000313" key="3">
    <source>
        <dbReference type="Proteomes" id="UP001165653"/>
    </source>
</evidence>
<comment type="caution">
    <text evidence="2">The sequence shown here is derived from an EMBL/GenBank/DDBJ whole genome shotgun (WGS) entry which is preliminary data.</text>
</comment>
<protein>
    <submittedName>
        <fullName evidence="2">Uncharacterized protein</fullName>
    </submittedName>
</protein>
<keyword evidence="1" id="KW-0472">Membrane</keyword>
<keyword evidence="1" id="KW-1133">Transmembrane helix</keyword>
<keyword evidence="1" id="KW-0812">Transmembrane</keyword>
<accession>A0ABT3FXA0</accession>
<gene>
    <name evidence="2" type="ORF">OJ996_01320</name>
</gene>
<feature type="transmembrane region" description="Helical" evidence="1">
    <location>
        <begin position="12"/>
        <end position="32"/>
    </location>
</feature>
<evidence type="ECO:0000256" key="1">
    <source>
        <dbReference type="SAM" id="Phobius"/>
    </source>
</evidence>
<dbReference type="EMBL" id="JAPDDR010000001">
    <property type="protein sequence ID" value="MCW1912192.1"/>
    <property type="molecule type" value="Genomic_DNA"/>
</dbReference>
<dbReference type="RefSeq" id="WP_264510366.1">
    <property type="nucleotide sequence ID" value="NZ_JAPDDR010000001.1"/>
</dbReference>